<dbReference type="Proteomes" id="UP000035929">
    <property type="component" value="Unassembled WGS sequence"/>
</dbReference>
<comment type="caution">
    <text evidence="1">The sequence shown here is derived from an EMBL/GenBank/DDBJ whole genome shotgun (WGS) entry which is preliminary data.</text>
</comment>
<proteinExistence type="predicted"/>
<reference evidence="1 2" key="1">
    <citation type="submission" date="2015-03" db="EMBL/GenBank/DDBJ databases">
        <title>Genome sequencing of Methylobacterium aquaticum DSM16371 type strain.</title>
        <authorList>
            <person name="Chaudhry V."/>
            <person name="Patil P.B."/>
        </authorList>
    </citation>
    <scope>NUCLEOTIDE SEQUENCE [LARGE SCALE GENOMIC DNA]</scope>
    <source>
        <strain evidence="1 2">DSM 16371</strain>
    </source>
</reference>
<name>A0A0J6SYQ7_9HYPH</name>
<accession>A0A0J6SYQ7</accession>
<protein>
    <submittedName>
        <fullName evidence="1">Uncharacterized protein</fullName>
    </submittedName>
</protein>
<sequence length="69" mass="7473">MKEDGGSPIADLELKLQAGMQAEACAAARKLFTASERMRSASARCEPVEAIPYADFLKDLRKIIAEQGC</sequence>
<organism evidence="1 2">
    <name type="scientific">Methylobacterium aquaticum</name>
    <dbReference type="NCBI Taxonomy" id="270351"/>
    <lineage>
        <taxon>Bacteria</taxon>
        <taxon>Pseudomonadati</taxon>
        <taxon>Pseudomonadota</taxon>
        <taxon>Alphaproteobacteria</taxon>
        <taxon>Hyphomicrobiales</taxon>
        <taxon>Methylobacteriaceae</taxon>
        <taxon>Methylobacterium</taxon>
    </lineage>
</organism>
<dbReference type="PATRIC" id="fig|270351.6.peg.5509"/>
<dbReference type="AlphaFoldDB" id="A0A0J6SYQ7"/>
<gene>
    <name evidence="1" type="ORF">VP06_05460</name>
</gene>
<evidence type="ECO:0000313" key="1">
    <source>
        <dbReference type="EMBL" id="KMO38854.1"/>
    </source>
</evidence>
<evidence type="ECO:0000313" key="2">
    <source>
        <dbReference type="Proteomes" id="UP000035929"/>
    </source>
</evidence>
<dbReference type="EMBL" id="LABX01000040">
    <property type="protein sequence ID" value="KMO38854.1"/>
    <property type="molecule type" value="Genomic_DNA"/>
</dbReference>